<sequence length="313" mass="32878">MRPLSSDRVMAGLLLLLLPMPAVFAALGEPFLTVVLTRALIFAIAALSLDLILGFGAMVSFGHAAYLGIGAYAAGILAANGITGLEWQMPVALVAAGIFALVTGAISLRTRGVHFIMITLAFGQMAYFLMSSLSAYGGDDGMTLAARSTLFGAEPFNGTLRFFYTVLALLAALWLGLRAVTRSRFGRVLAGTRENETRMQAIGFSPFAYRLTAYALSGMIAALAGVLLANHAAFVSPSYMGWARSGEMIAMVVLGGMGTLTGPVLGALAFILSEEALARFTTHWRLPFGAAVVLAVLFTRGGLLGALKGRGRE</sequence>
<feature type="transmembrane region" description="Helical" evidence="6">
    <location>
        <begin position="158"/>
        <end position="177"/>
    </location>
</feature>
<feature type="transmembrane region" description="Helical" evidence="6">
    <location>
        <begin position="35"/>
        <end position="57"/>
    </location>
</feature>
<evidence type="ECO:0000313" key="7">
    <source>
        <dbReference type="EMBL" id="ABP72154.1"/>
    </source>
</evidence>
<evidence type="ECO:0000256" key="5">
    <source>
        <dbReference type="ARBA" id="ARBA00023136"/>
    </source>
</evidence>
<gene>
    <name evidence="7" type="ordered locus">Rsph17025_3270</name>
</gene>
<feature type="transmembrane region" description="Helical" evidence="6">
    <location>
        <begin position="207"/>
        <end position="229"/>
    </location>
</feature>
<dbReference type="KEGG" id="rsq:Rsph17025_3270"/>
<dbReference type="GO" id="GO:0005886">
    <property type="term" value="C:plasma membrane"/>
    <property type="evidence" value="ECO:0007669"/>
    <property type="project" value="UniProtKB-SubCell"/>
</dbReference>
<evidence type="ECO:0000256" key="6">
    <source>
        <dbReference type="SAM" id="Phobius"/>
    </source>
</evidence>
<feature type="transmembrane region" description="Helical" evidence="6">
    <location>
        <begin position="115"/>
        <end position="138"/>
    </location>
</feature>
<accession>A4WXP0</accession>
<evidence type="ECO:0000256" key="4">
    <source>
        <dbReference type="ARBA" id="ARBA00022989"/>
    </source>
</evidence>
<dbReference type="EMBL" id="CP000662">
    <property type="protein sequence ID" value="ABP72154.1"/>
    <property type="molecule type" value="Genomic_DNA"/>
</dbReference>
<keyword evidence="5 6" id="KW-0472">Membrane</keyword>
<feature type="transmembrane region" description="Helical" evidence="6">
    <location>
        <begin position="64"/>
        <end position="83"/>
    </location>
</feature>
<dbReference type="GO" id="GO:0015658">
    <property type="term" value="F:branched-chain amino acid transmembrane transporter activity"/>
    <property type="evidence" value="ECO:0007669"/>
    <property type="project" value="InterPro"/>
</dbReference>
<keyword evidence="3 6" id="KW-0812">Transmembrane</keyword>
<feature type="transmembrane region" description="Helical" evidence="6">
    <location>
        <begin position="249"/>
        <end position="272"/>
    </location>
</feature>
<comment type="subcellular location">
    <subcellularLocation>
        <location evidence="1">Cell membrane</location>
        <topology evidence="1">Multi-pass membrane protein</topology>
    </subcellularLocation>
</comment>
<name>A4WXP0_CERS5</name>
<evidence type="ECO:0000256" key="3">
    <source>
        <dbReference type="ARBA" id="ARBA00022692"/>
    </source>
</evidence>
<evidence type="ECO:0000256" key="2">
    <source>
        <dbReference type="ARBA" id="ARBA00022475"/>
    </source>
</evidence>
<organism evidence="7">
    <name type="scientific">Cereibacter sphaeroides (strain ATCC 17025 / ATH 2.4.3)</name>
    <name type="common">Rhodobacter sphaeroides</name>
    <dbReference type="NCBI Taxonomy" id="349102"/>
    <lineage>
        <taxon>Bacteria</taxon>
        <taxon>Pseudomonadati</taxon>
        <taxon>Pseudomonadota</taxon>
        <taxon>Alphaproteobacteria</taxon>
        <taxon>Rhodobacterales</taxon>
        <taxon>Paracoccaceae</taxon>
        <taxon>Cereibacter</taxon>
    </lineage>
</organism>
<protein>
    <submittedName>
        <fullName evidence="7">ABC transporter related</fullName>
    </submittedName>
</protein>
<dbReference type="PANTHER" id="PTHR30482">
    <property type="entry name" value="HIGH-AFFINITY BRANCHED-CHAIN AMINO ACID TRANSPORT SYSTEM PERMEASE"/>
    <property type="match status" value="1"/>
</dbReference>
<keyword evidence="7" id="KW-0614">Plasmid</keyword>
<evidence type="ECO:0000256" key="1">
    <source>
        <dbReference type="ARBA" id="ARBA00004651"/>
    </source>
</evidence>
<keyword evidence="2" id="KW-1003">Cell membrane</keyword>
<dbReference type="HOGENOM" id="CLU_031365_0_1_5"/>
<dbReference type="BioCyc" id="RSPH349102:G1G8M-3374-MONOMER"/>
<dbReference type="AlphaFoldDB" id="A4WXP0"/>
<reference evidence="7" key="1">
    <citation type="submission" date="2007-04" db="EMBL/GenBank/DDBJ databases">
        <title>Complete sequence of plasmid pRSPA01 of Rhodobacter sphaeroides ATCC 17025.</title>
        <authorList>
            <consortium name="US DOE Joint Genome Institute"/>
            <person name="Copeland A."/>
            <person name="Lucas S."/>
            <person name="Lapidus A."/>
            <person name="Barry K."/>
            <person name="Detter J.C."/>
            <person name="Glavina del Rio T."/>
            <person name="Hammon N."/>
            <person name="Israni S."/>
            <person name="Dalin E."/>
            <person name="Tice H."/>
            <person name="Pitluck S."/>
            <person name="Chertkov O."/>
            <person name="Brettin T."/>
            <person name="Bruce D."/>
            <person name="Han C."/>
            <person name="Schmutz J."/>
            <person name="Larimer F."/>
            <person name="Land M."/>
            <person name="Hauser L."/>
            <person name="Kyrpides N."/>
            <person name="Kim E."/>
            <person name="Richardson P."/>
            <person name="Mackenzie C."/>
            <person name="Choudhary M."/>
            <person name="Donohue T.J."/>
            <person name="Kaplan S."/>
        </authorList>
    </citation>
    <scope>NUCLEOTIDE SEQUENCE [LARGE SCALE GENOMIC DNA]</scope>
    <source>
        <strain evidence="7">ATCC 17025</strain>
        <plasmid evidence="7">pRSPA01</plasmid>
    </source>
</reference>
<dbReference type="InterPro" id="IPR043428">
    <property type="entry name" value="LivM-like"/>
</dbReference>
<feature type="transmembrane region" description="Helical" evidence="6">
    <location>
        <begin position="89"/>
        <end position="108"/>
    </location>
</feature>
<dbReference type="InterPro" id="IPR001851">
    <property type="entry name" value="ABC_transp_permease"/>
</dbReference>
<dbReference type="CDD" id="cd06581">
    <property type="entry name" value="TM_PBP1_LivM_like"/>
    <property type="match status" value="1"/>
</dbReference>
<dbReference type="PANTHER" id="PTHR30482:SF17">
    <property type="entry name" value="ABC TRANSPORTER ATP-BINDING PROTEIN"/>
    <property type="match status" value="1"/>
</dbReference>
<keyword evidence="4 6" id="KW-1133">Transmembrane helix</keyword>
<dbReference type="Pfam" id="PF02653">
    <property type="entry name" value="BPD_transp_2"/>
    <property type="match status" value="1"/>
</dbReference>
<feature type="transmembrane region" description="Helical" evidence="6">
    <location>
        <begin position="284"/>
        <end position="307"/>
    </location>
</feature>
<geneLocation type="plasmid" evidence="7">
    <name>pRSPA01</name>
</geneLocation>
<proteinExistence type="predicted"/>